<sequence>MELRDIEIFLTLAEELHFGRTADRLHITAARVSQSIKQQERRIGGPLFERTTRSVRLTPLGRQLRDDLAPMFHGLQQSVERAQQAASGTLGTLTLGTMGPQGWMIDQIVELFQERHPNARLVHRDINPVYPFDLLRSGEVDIALLWLPVREPDLTVGPVTHTSPQALMLAATHPYADRDSVCREDFGDLTFIAHSSSVPAYVEEVFQPFHTPSGRPVPRGPLVANFDDELKAVSSGQAVLAVPAEAARFYPWPNLVSLPIRDAPPIRWALVWRTAAETPIVQAFAQAATDHTADG</sequence>
<keyword evidence="3" id="KW-0238">DNA-binding</keyword>
<dbReference type="SUPFAM" id="SSF46785">
    <property type="entry name" value="Winged helix' DNA-binding domain"/>
    <property type="match status" value="1"/>
</dbReference>
<evidence type="ECO:0000256" key="4">
    <source>
        <dbReference type="ARBA" id="ARBA00023163"/>
    </source>
</evidence>
<evidence type="ECO:0000256" key="1">
    <source>
        <dbReference type="ARBA" id="ARBA00009437"/>
    </source>
</evidence>
<dbReference type="PROSITE" id="PS50931">
    <property type="entry name" value="HTH_LYSR"/>
    <property type="match status" value="1"/>
</dbReference>
<name>A0ABP8ULD5_9ACTN</name>
<dbReference type="EMBL" id="BAABHK010000013">
    <property type="protein sequence ID" value="GAA4634040.1"/>
    <property type="molecule type" value="Genomic_DNA"/>
</dbReference>
<dbReference type="PANTHER" id="PTHR30346:SF0">
    <property type="entry name" value="HCA OPERON TRANSCRIPTIONAL ACTIVATOR HCAR"/>
    <property type="match status" value="1"/>
</dbReference>
<dbReference type="Pfam" id="PF03466">
    <property type="entry name" value="LysR_substrate"/>
    <property type="match status" value="1"/>
</dbReference>
<comment type="similarity">
    <text evidence="1">Belongs to the LysR transcriptional regulatory family.</text>
</comment>
<dbReference type="Gene3D" id="1.10.10.10">
    <property type="entry name" value="Winged helix-like DNA-binding domain superfamily/Winged helix DNA-binding domain"/>
    <property type="match status" value="1"/>
</dbReference>
<organism evidence="6 7">
    <name type="scientific">Actinoallomurus vinaceus</name>
    <dbReference type="NCBI Taxonomy" id="1080074"/>
    <lineage>
        <taxon>Bacteria</taxon>
        <taxon>Bacillati</taxon>
        <taxon>Actinomycetota</taxon>
        <taxon>Actinomycetes</taxon>
        <taxon>Streptosporangiales</taxon>
        <taxon>Thermomonosporaceae</taxon>
        <taxon>Actinoallomurus</taxon>
    </lineage>
</organism>
<dbReference type="Pfam" id="PF00126">
    <property type="entry name" value="HTH_1"/>
    <property type="match status" value="1"/>
</dbReference>
<dbReference type="PANTHER" id="PTHR30346">
    <property type="entry name" value="TRANSCRIPTIONAL DUAL REGULATOR HCAR-RELATED"/>
    <property type="match status" value="1"/>
</dbReference>
<dbReference type="Gene3D" id="3.40.190.10">
    <property type="entry name" value="Periplasmic binding protein-like II"/>
    <property type="match status" value="2"/>
</dbReference>
<dbReference type="SUPFAM" id="SSF53850">
    <property type="entry name" value="Periplasmic binding protein-like II"/>
    <property type="match status" value="1"/>
</dbReference>
<gene>
    <name evidence="6" type="ORF">GCM10023196_074000</name>
</gene>
<comment type="caution">
    <text evidence="6">The sequence shown here is derived from an EMBL/GenBank/DDBJ whole genome shotgun (WGS) entry which is preliminary data.</text>
</comment>
<feature type="domain" description="HTH lysR-type" evidence="5">
    <location>
        <begin position="1"/>
        <end position="58"/>
    </location>
</feature>
<evidence type="ECO:0000256" key="3">
    <source>
        <dbReference type="ARBA" id="ARBA00023125"/>
    </source>
</evidence>
<dbReference type="InterPro" id="IPR000847">
    <property type="entry name" value="LysR_HTH_N"/>
</dbReference>
<keyword evidence="7" id="KW-1185">Reference proteome</keyword>
<dbReference type="InterPro" id="IPR036388">
    <property type="entry name" value="WH-like_DNA-bd_sf"/>
</dbReference>
<keyword evidence="4" id="KW-0804">Transcription</keyword>
<evidence type="ECO:0000256" key="2">
    <source>
        <dbReference type="ARBA" id="ARBA00023015"/>
    </source>
</evidence>
<dbReference type="InterPro" id="IPR005119">
    <property type="entry name" value="LysR_subst-bd"/>
</dbReference>
<evidence type="ECO:0000313" key="6">
    <source>
        <dbReference type="EMBL" id="GAA4634040.1"/>
    </source>
</evidence>
<evidence type="ECO:0000259" key="5">
    <source>
        <dbReference type="PROSITE" id="PS50931"/>
    </source>
</evidence>
<protein>
    <submittedName>
        <fullName evidence="6">LysR family transcriptional regulator</fullName>
    </submittedName>
</protein>
<dbReference type="Proteomes" id="UP001501442">
    <property type="component" value="Unassembled WGS sequence"/>
</dbReference>
<proteinExistence type="inferred from homology"/>
<reference evidence="7" key="1">
    <citation type="journal article" date="2019" name="Int. J. Syst. Evol. Microbiol.">
        <title>The Global Catalogue of Microorganisms (GCM) 10K type strain sequencing project: providing services to taxonomists for standard genome sequencing and annotation.</title>
        <authorList>
            <consortium name="The Broad Institute Genomics Platform"/>
            <consortium name="The Broad Institute Genome Sequencing Center for Infectious Disease"/>
            <person name="Wu L."/>
            <person name="Ma J."/>
        </authorList>
    </citation>
    <scope>NUCLEOTIDE SEQUENCE [LARGE SCALE GENOMIC DNA]</scope>
    <source>
        <strain evidence="7">JCM 17939</strain>
    </source>
</reference>
<accession>A0ABP8ULD5</accession>
<dbReference type="InterPro" id="IPR036390">
    <property type="entry name" value="WH_DNA-bd_sf"/>
</dbReference>
<keyword evidence="2" id="KW-0805">Transcription regulation</keyword>
<evidence type="ECO:0000313" key="7">
    <source>
        <dbReference type="Proteomes" id="UP001501442"/>
    </source>
</evidence>
<dbReference type="RefSeq" id="WP_345437027.1">
    <property type="nucleotide sequence ID" value="NZ_BAABHK010000013.1"/>
</dbReference>